<dbReference type="Proteomes" id="UP000501812">
    <property type="component" value="Chromosome"/>
</dbReference>
<accession>A0A858RKI6</accession>
<feature type="chain" id="PRO_5032491957" evidence="1">
    <location>
        <begin position="21"/>
        <end position="188"/>
    </location>
</feature>
<dbReference type="Gene3D" id="2.60.120.560">
    <property type="entry name" value="Exo-inulinase, domain 1"/>
    <property type="match status" value="1"/>
</dbReference>
<keyword evidence="4" id="KW-1185">Reference proteome</keyword>
<dbReference type="EMBL" id="CP051774">
    <property type="protein sequence ID" value="QJE96710.1"/>
    <property type="molecule type" value="Genomic_DNA"/>
</dbReference>
<evidence type="ECO:0000313" key="4">
    <source>
        <dbReference type="Proteomes" id="UP000501812"/>
    </source>
</evidence>
<dbReference type="RefSeq" id="WP_169455111.1">
    <property type="nucleotide sequence ID" value="NZ_CP051774.1"/>
</dbReference>
<evidence type="ECO:0000256" key="1">
    <source>
        <dbReference type="SAM" id="SignalP"/>
    </source>
</evidence>
<dbReference type="InterPro" id="IPR010496">
    <property type="entry name" value="AL/BT2_dom"/>
</dbReference>
<dbReference type="GO" id="GO:0016787">
    <property type="term" value="F:hydrolase activity"/>
    <property type="evidence" value="ECO:0007669"/>
    <property type="project" value="InterPro"/>
</dbReference>
<dbReference type="KEGG" id="luo:HHL09_13265"/>
<reference evidence="3 4" key="1">
    <citation type="submission" date="2020-04" db="EMBL/GenBank/DDBJ databases">
        <title>Luteolibacter sp. G-1-1-1 isolated from soil.</title>
        <authorList>
            <person name="Dahal R.H."/>
        </authorList>
    </citation>
    <scope>NUCLEOTIDE SEQUENCE [LARGE SCALE GENOMIC DNA]</scope>
    <source>
        <strain evidence="3 4">G-1-1-1</strain>
    </source>
</reference>
<evidence type="ECO:0000313" key="3">
    <source>
        <dbReference type="EMBL" id="QJE96710.1"/>
    </source>
</evidence>
<keyword evidence="1" id="KW-0732">Signal</keyword>
<organism evidence="3 4">
    <name type="scientific">Luteolibacter luteus</name>
    <dbReference type="NCBI Taxonomy" id="2728835"/>
    <lineage>
        <taxon>Bacteria</taxon>
        <taxon>Pseudomonadati</taxon>
        <taxon>Verrucomicrobiota</taxon>
        <taxon>Verrucomicrobiia</taxon>
        <taxon>Verrucomicrobiales</taxon>
        <taxon>Verrucomicrobiaceae</taxon>
        <taxon>Luteolibacter</taxon>
    </lineage>
</organism>
<name>A0A858RKI6_9BACT</name>
<proteinExistence type="predicted"/>
<gene>
    <name evidence="3" type="ORF">HHL09_13265</name>
</gene>
<protein>
    <submittedName>
        <fullName evidence="3">DUF1080 domain-containing protein</fullName>
    </submittedName>
</protein>
<feature type="signal peptide" evidence="1">
    <location>
        <begin position="1"/>
        <end position="20"/>
    </location>
</feature>
<dbReference type="AlphaFoldDB" id="A0A858RKI6"/>
<sequence>MRIVANAFVAWAILAPAAFAGWDELFNGRDLNGWDPQTKANWTVRDGAISVSEGRKGLLTSKSTYRDFELELEFKADKGSHSGVLLCSPKEVTDPATECYEVAIAPESSNYPTGSLTGRARHGGAGEFSGWRKLRVKVDGGKVEVWLDGQRTVQYEDRRALGYGYIGLEYDQGRVEFRNIRVQKIDLP</sequence>
<evidence type="ECO:0000259" key="2">
    <source>
        <dbReference type="Pfam" id="PF06439"/>
    </source>
</evidence>
<feature type="domain" description="3-keto-alpha-glucoside-1,2-lyase/3-keto-2-hydroxy-glucal hydratase" evidence="2">
    <location>
        <begin position="21"/>
        <end position="182"/>
    </location>
</feature>
<dbReference type="Pfam" id="PF06439">
    <property type="entry name" value="3keto-disac_hyd"/>
    <property type="match status" value="1"/>
</dbReference>